<evidence type="ECO:0000313" key="13">
    <source>
        <dbReference type="RefSeq" id="XP_026683149.1"/>
    </source>
</evidence>
<evidence type="ECO:0000256" key="3">
    <source>
        <dbReference type="ARBA" id="ARBA00022676"/>
    </source>
</evidence>
<dbReference type="PaxDb" id="121845-A0A3Q0J3T6"/>
<sequence length="437" mass="48312">MLLSPYAWLLPLLCLIGPAYSVNILAIFPHHGLSHFMNVKPYLLELARRGHNLTVISFFPLKPEERPAGSNYHDVSLDGCMQLYNNNVSFARFEDKGFAASLLSPTQLNLAGLYMMADETLAAIFKAPELSRFIRSVLTEGHNFDLAIIETFQMDVFLGLIHRMGVPFISVTTCNLFSWSADRIGQPQNPSYVPTNIDLFGDHMTLIERIKNTISLLTMSVVHPLFFLANDQRMAEAQFGPGLPPLAEIAKNTSLLLANVHFSLNRPRPVVPQMIEVGGLHIAPAKPLPKDLAQFLDASTQGVIYFCMGSLLRGESFPKEKLQAFLSAFSQLPLNVLWKYEGAELPGKPSNVKILPWTPQRDILSHPNIKLFINHGGLLGTTEAVYEGVPLLGIPMFGDQPINMKAVELAGAGVILDYASLSQQTILEGIRTVLKPE</sequence>
<dbReference type="GO" id="GO:0008194">
    <property type="term" value="F:UDP-glycosyltransferase activity"/>
    <property type="evidence" value="ECO:0007669"/>
    <property type="project" value="InterPro"/>
</dbReference>
<dbReference type="FunFam" id="3.40.50.2000:FF:000050">
    <property type="entry name" value="UDP-glucuronosyltransferase"/>
    <property type="match status" value="1"/>
</dbReference>
<evidence type="ECO:0000256" key="11">
    <source>
        <dbReference type="SAM" id="SignalP"/>
    </source>
</evidence>
<organism evidence="12 13">
    <name type="scientific">Diaphorina citri</name>
    <name type="common">Asian citrus psyllid</name>
    <dbReference type="NCBI Taxonomy" id="121845"/>
    <lineage>
        <taxon>Eukaryota</taxon>
        <taxon>Metazoa</taxon>
        <taxon>Ecdysozoa</taxon>
        <taxon>Arthropoda</taxon>
        <taxon>Hexapoda</taxon>
        <taxon>Insecta</taxon>
        <taxon>Pterygota</taxon>
        <taxon>Neoptera</taxon>
        <taxon>Paraneoptera</taxon>
        <taxon>Hemiptera</taxon>
        <taxon>Sternorrhyncha</taxon>
        <taxon>Psylloidea</taxon>
        <taxon>Psyllidae</taxon>
        <taxon>Diaphorininae</taxon>
        <taxon>Diaphorina</taxon>
    </lineage>
</organism>
<dbReference type="Proteomes" id="UP000079169">
    <property type="component" value="Unplaced"/>
</dbReference>
<keyword evidence="7" id="KW-1133">Transmembrane helix</keyword>
<comment type="similarity">
    <text evidence="2">Belongs to the UDP-glycosyltransferase family.</text>
</comment>
<feature type="signal peptide" evidence="11">
    <location>
        <begin position="1"/>
        <end position="21"/>
    </location>
</feature>
<dbReference type="InterPro" id="IPR050271">
    <property type="entry name" value="UDP-glycosyltransferase"/>
</dbReference>
<evidence type="ECO:0000256" key="8">
    <source>
        <dbReference type="ARBA" id="ARBA00023136"/>
    </source>
</evidence>
<evidence type="ECO:0000256" key="9">
    <source>
        <dbReference type="ARBA" id="ARBA00023180"/>
    </source>
</evidence>
<keyword evidence="9" id="KW-0325">Glycoprotein</keyword>
<accession>A0A3Q0J3T6</accession>
<evidence type="ECO:0000256" key="4">
    <source>
        <dbReference type="ARBA" id="ARBA00022679"/>
    </source>
</evidence>
<comment type="subcellular location">
    <subcellularLocation>
        <location evidence="10">Endomembrane system</location>
        <topology evidence="10">Single-pass type I membrane protein</topology>
    </subcellularLocation>
    <subcellularLocation>
        <location evidence="1">Endoplasmic reticulum</location>
    </subcellularLocation>
</comment>
<keyword evidence="8" id="KW-0472">Membrane</keyword>
<keyword evidence="3" id="KW-0328">Glycosyltransferase</keyword>
<evidence type="ECO:0000313" key="12">
    <source>
        <dbReference type="Proteomes" id="UP000079169"/>
    </source>
</evidence>
<dbReference type="KEGG" id="dci:103514349"/>
<evidence type="ECO:0000256" key="1">
    <source>
        <dbReference type="ARBA" id="ARBA00004240"/>
    </source>
</evidence>
<evidence type="ECO:0000256" key="2">
    <source>
        <dbReference type="ARBA" id="ARBA00009995"/>
    </source>
</evidence>
<gene>
    <name evidence="13" type="primary">LOC103514349</name>
</gene>
<keyword evidence="11" id="KW-0732">Signal</keyword>
<evidence type="ECO:0000256" key="5">
    <source>
        <dbReference type="ARBA" id="ARBA00022692"/>
    </source>
</evidence>
<evidence type="ECO:0000256" key="10">
    <source>
        <dbReference type="ARBA" id="ARBA00046288"/>
    </source>
</evidence>
<dbReference type="SUPFAM" id="SSF53756">
    <property type="entry name" value="UDP-Glycosyltransferase/glycogen phosphorylase"/>
    <property type="match status" value="1"/>
</dbReference>
<proteinExistence type="inferred from homology"/>
<evidence type="ECO:0000256" key="6">
    <source>
        <dbReference type="ARBA" id="ARBA00022824"/>
    </source>
</evidence>
<feature type="chain" id="PRO_5018291374" evidence="11">
    <location>
        <begin position="22"/>
        <end position="437"/>
    </location>
</feature>
<keyword evidence="12" id="KW-1185">Reference proteome</keyword>
<protein>
    <submittedName>
        <fullName evidence="13">UDP-glucuronosyltransferase 2A3-like</fullName>
    </submittedName>
</protein>
<dbReference type="InterPro" id="IPR002213">
    <property type="entry name" value="UDP_glucos_trans"/>
</dbReference>
<dbReference type="GO" id="GO:0005783">
    <property type="term" value="C:endoplasmic reticulum"/>
    <property type="evidence" value="ECO:0007669"/>
    <property type="project" value="UniProtKB-SubCell"/>
</dbReference>
<dbReference type="PANTHER" id="PTHR48043">
    <property type="entry name" value="EG:EG0003.4 PROTEIN-RELATED"/>
    <property type="match status" value="1"/>
</dbReference>
<dbReference type="Pfam" id="PF00201">
    <property type="entry name" value="UDPGT"/>
    <property type="match status" value="1"/>
</dbReference>
<dbReference type="AlphaFoldDB" id="A0A3Q0J3T6"/>
<dbReference type="PANTHER" id="PTHR48043:SF114">
    <property type="entry name" value="IP04436P-RELATED"/>
    <property type="match status" value="1"/>
</dbReference>
<name>A0A3Q0J3T6_DIACI</name>
<dbReference type="RefSeq" id="XP_026683149.1">
    <property type="nucleotide sequence ID" value="XM_026827348.1"/>
</dbReference>
<evidence type="ECO:0000256" key="7">
    <source>
        <dbReference type="ARBA" id="ARBA00022989"/>
    </source>
</evidence>
<dbReference type="Gene3D" id="3.40.50.2000">
    <property type="entry name" value="Glycogen Phosphorylase B"/>
    <property type="match status" value="2"/>
</dbReference>
<keyword evidence="4" id="KW-0808">Transferase</keyword>
<keyword evidence="5" id="KW-0812">Transmembrane</keyword>
<reference evidence="13" key="1">
    <citation type="submission" date="2025-08" db="UniProtKB">
        <authorList>
            <consortium name="RefSeq"/>
        </authorList>
    </citation>
    <scope>IDENTIFICATION</scope>
</reference>
<dbReference type="GeneID" id="103514349"/>
<keyword evidence="6" id="KW-0256">Endoplasmic reticulum</keyword>
<dbReference type="CDD" id="cd03784">
    <property type="entry name" value="GT1_Gtf-like"/>
    <property type="match status" value="1"/>
</dbReference>